<sequence length="23" mass="2520">YSAASLLLGINLGLCNSKRLKRE</sequence>
<reference evidence="1" key="1">
    <citation type="submission" date="2013-12" db="EMBL/GenBank/DDBJ databases">
        <title>A Varibaculum cambriense genome reconstructed from a premature infant gut community with otherwise low bacterial novelty that shifts toward anaerobic metabolism during the third week of life.</title>
        <authorList>
            <person name="Brown C.T."/>
            <person name="Sharon I."/>
            <person name="Thomas B.C."/>
            <person name="Castelle C.J."/>
            <person name="Morowitz M.J."/>
            <person name="Banfield J.F."/>
        </authorList>
    </citation>
    <scope>NUCLEOTIDE SEQUENCE</scope>
</reference>
<dbReference type="EMBL" id="AZMM01015024">
    <property type="protein sequence ID" value="ETJ30454.1"/>
    <property type="molecule type" value="Genomic_DNA"/>
</dbReference>
<evidence type="ECO:0000313" key="1">
    <source>
        <dbReference type="EMBL" id="ETJ30454.1"/>
    </source>
</evidence>
<gene>
    <name evidence="1" type="ORF">Q604_UNBC15024G0002</name>
</gene>
<feature type="non-terminal residue" evidence="1">
    <location>
        <position position="1"/>
    </location>
</feature>
<organism evidence="1">
    <name type="scientific">human gut metagenome</name>
    <dbReference type="NCBI Taxonomy" id="408170"/>
    <lineage>
        <taxon>unclassified sequences</taxon>
        <taxon>metagenomes</taxon>
        <taxon>organismal metagenomes</taxon>
    </lineage>
</organism>
<accession>W1XNP7</accession>
<dbReference type="AlphaFoldDB" id="W1XNP7"/>
<name>W1XNP7_9ZZZZ</name>
<proteinExistence type="predicted"/>
<protein>
    <submittedName>
        <fullName evidence="1">Uncharacterized protein</fullName>
    </submittedName>
</protein>
<comment type="caution">
    <text evidence="1">The sequence shown here is derived from an EMBL/GenBank/DDBJ whole genome shotgun (WGS) entry which is preliminary data.</text>
</comment>